<dbReference type="InterPro" id="IPR015797">
    <property type="entry name" value="NUDIX_hydrolase-like_dom_sf"/>
</dbReference>
<protein>
    <submittedName>
        <fullName evidence="5">NUDIX domain-containing protein</fullName>
    </submittedName>
</protein>
<dbReference type="PRINTS" id="PR00502">
    <property type="entry name" value="NUDIXFAMILY"/>
</dbReference>
<comment type="cofactor">
    <cofactor evidence="1">
        <name>Mg(2+)</name>
        <dbReference type="ChEBI" id="CHEBI:18420"/>
    </cofactor>
</comment>
<dbReference type="PROSITE" id="PS00893">
    <property type="entry name" value="NUDIX_BOX"/>
    <property type="match status" value="1"/>
</dbReference>
<dbReference type="SUPFAM" id="SSF55811">
    <property type="entry name" value="Nudix"/>
    <property type="match status" value="1"/>
</dbReference>
<evidence type="ECO:0000313" key="5">
    <source>
        <dbReference type="EMBL" id="TIC83355.1"/>
    </source>
</evidence>
<comment type="caution">
    <text evidence="5">The sequence shown here is derived from an EMBL/GenBank/DDBJ whole genome shotgun (WGS) entry which is preliminary data.</text>
</comment>
<dbReference type="RefSeq" id="WP_136552498.1">
    <property type="nucleotide sequence ID" value="NZ_STGJ01000007.1"/>
</dbReference>
<keyword evidence="2 3" id="KW-0378">Hydrolase</keyword>
<name>A0A4T0UXD2_9NEIS</name>
<dbReference type="PANTHER" id="PTHR43046:SF14">
    <property type="entry name" value="MUTT_NUDIX FAMILY PROTEIN"/>
    <property type="match status" value="1"/>
</dbReference>
<evidence type="ECO:0000256" key="3">
    <source>
        <dbReference type="RuleBase" id="RU003476"/>
    </source>
</evidence>
<dbReference type="PANTHER" id="PTHR43046">
    <property type="entry name" value="GDP-MANNOSE MANNOSYL HYDROLASE"/>
    <property type="match status" value="1"/>
</dbReference>
<evidence type="ECO:0000256" key="1">
    <source>
        <dbReference type="ARBA" id="ARBA00001946"/>
    </source>
</evidence>
<evidence type="ECO:0000313" key="6">
    <source>
        <dbReference type="Proteomes" id="UP000308891"/>
    </source>
</evidence>
<gene>
    <name evidence="5" type="ORF">E5K04_07285</name>
</gene>
<dbReference type="OrthoDB" id="9791228at2"/>
<reference evidence="5 6" key="1">
    <citation type="submission" date="2019-04" db="EMBL/GenBank/DDBJ databases">
        <title>Crenobacter sp. nov.</title>
        <authorList>
            <person name="Shi S."/>
        </authorList>
    </citation>
    <scope>NUCLEOTIDE SEQUENCE [LARGE SCALE GENOMIC DNA]</scope>
    <source>
        <strain evidence="5 6">GY 70310</strain>
    </source>
</reference>
<dbReference type="AlphaFoldDB" id="A0A4T0UXD2"/>
<evidence type="ECO:0000259" key="4">
    <source>
        <dbReference type="PROSITE" id="PS51462"/>
    </source>
</evidence>
<dbReference type="InterPro" id="IPR020084">
    <property type="entry name" value="NUDIX_hydrolase_CS"/>
</dbReference>
<sequence>MPALPAPLKCACLVDRRDDTLLLVRVRDNPHWYLPGGKIEPGETPAAALQRELLEELGIRLETDSIRYLYTVIGPAYGQPGEVELVCFAGNWPGEPRACAEISEIAWLPLAQTDKFAPTVRQLCAEHLQQA</sequence>
<dbReference type="Proteomes" id="UP000308891">
    <property type="component" value="Unassembled WGS sequence"/>
</dbReference>
<accession>A0A4T0UXD2</accession>
<feature type="domain" description="Nudix hydrolase" evidence="4">
    <location>
        <begin position="5"/>
        <end position="130"/>
    </location>
</feature>
<dbReference type="InterPro" id="IPR020476">
    <property type="entry name" value="Nudix_hydrolase"/>
</dbReference>
<keyword evidence="6" id="KW-1185">Reference proteome</keyword>
<organism evidence="5 6">
    <name type="scientific">Crenobacter intestini</name>
    <dbReference type="NCBI Taxonomy" id="2563443"/>
    <lineage>
        <taxon>Bacteria</taxon>
        <taxon>Pseudomonadati</taxon>
        <taxon>Pseudomonadota</taxon>
        <taxon>Betaproteobacteria</taxon>
        <taxon>Neisseriales</taxon>
        <taxon>Neisseriaceae</taxon>
        <taxon>Crenobacter</taxon>
    </lineage>
</organism>
<evidence type="ECO:0000256" key="2">
    <source>
        <dbReference type="ARBA" id="ARBA00022801"/>
    </source>
</evidence>
<dbReference type="InterPro" id="IPR000086">
    <property type="entry name" value="NUDIX_hydrolase_dom"/>
</dbReference>
<proteinExistence type="inferred from homology"/>
<dbReference type="PROSITE" id="PS51462">
    <property type="entry name" value="NUDIX"/>
    <property type="match status" value="1"/>
</dbReference>
<dbReference type="Pfam" id="PF00293">
    <property type="entry name" value="NUDIX"/>
    <property type="match status" value="1"/>
</dbReference>
<dbReference type="CDD" id="cd04690">
    <property type="entry name" value="NUDIX_Hydrolase"/>
    <property type="match status" value="1"/>
</dbReference>
<dbReference type="EMBL" id="STGJ01000007">
    <property type="protein sequence ID" value="TIC83355.1"/>
    <property type="molecule type" value="Genomic_DNA"/>
</dbReference>
<dbReference type="Gene3D" id="3.90.79.10">
    <property type="entry name" value="Nucleoside Triphosphate Pyrophosphohydrolase"/>
    <property type="match status" value="1"/>
</dbReference>
<dbReference type="GO" id="GO:0016787">
    <property type="term" value="F:hydrolase activity"/>
    <property type="evidence" value="ECO:0007669"/>
    <property type="project" value="UniProtKB-KW"/>
</dbReference>
<comment type="similarity">
    <text evidence="3">Belongs to the Nudix hydrolase family.</text>
</comment>